<dbReference type="PANTHER" id="PTHR30605:SF0">
    <property type="entry name" value="ANHYDRO-N-ACETYLMURAMIC ACID KINASE"/>
    <property type="match status" value="1"/>
</dbReference>
<dbReference type="EMBL" id="CP011409">
    <property type="protein sequence ID" value="AKZ61408.1"/>
    <property type="molecule type" value="Genomic_DNA"/>
</dbReference>
<dbReference type="Proteomes" id="UP000063429">
    <property type="component" value="Chromosome"/>
</dbReference>
<protein>
    <recommendedName>
        <fullName evidence="1">Anhydro-N-acetylmuramic acid kinase</fullName>
        <ecNumber evidence="1">2.7.1.170</ecNumber>
    </recommendedName>
    <alternativeName>
        <fullName evidence="1">AnhMurNAc kinase</fullName>
    </alternativeName>
</protein>
<dbReference type="NCBIfam" id="NF007139">
    <property type="entry name" value="PRK09585.1-3"/>
    <property type="match status" value="1"/>
</dbReference>
<proteinExistence type="inferred from homology"/>
<dbReference type="RefSeq" id="WP_053194884.1">
    <property type="nucleotide sequence ID" value="NZ_CP011409.1"/>
</dbReference>
<dbReference type="HAMAP" id="MF_01270">
    <property type="entry name" value="AnhMurNAc_kinase"/>
    <property type="match status" value="1"/>
</dbReference>
<evidence type="ECO:0000313" key="2">
    <source>
        <dbReference type="EMBL" id="AKZ61408.1"/>
    </source>
</evidence>
<comment type="pathway">
    <text evidence="1">Cell wall biogenesis; peptidoglycan recycling.</text>
</comment>
<dbReference type="InterPro" id="IPR043129">
    <property type="entry name" value="ATPase_NBD"/>
</dbReference>
<name>A0ABM5UW23_9BURK</name>
<comment type="pathway">
    <text evidence="1">Amino-sugar metabolism; 1,6-anhydro-N-acetylmuramate degradation.</text>
</comment>
<dbReference type="PANTHER" id="PTHR30605">
    <property type="entry name" value="ANHYDRO-N-ACETYLMURAMIC ACID KINASE"/>
    <property type="match status" value="1"/>
</dbReference>
<dbReference type="GO" id="GO:0016301">
    <property type="term" value="F:kinase activity"/>
    <property type="evidence" value="ECO:0007669"/>
    <property type="project" value="UniProtKB-KW"/>
</dbReference>
<dbReference type="SUPFAM" id="SSF53067">
    <property type="entry name" value="Actin-like ATPase domain"/>
    <property type="match status" value="1"/>
</dbReference>
<comment type="function">
    <text evidence="1">Catalyzes the specific phosphorylation of 1,6-anhydro-N-acetylmuramic acid (anhMurNAc) with the simultaneous cleavage of the 1,6-anhydro ring, generating MurNAc-6-P. Is required for the utilization of anhMurNAc either imported from the medium or derived from its own cell wall murein, and thus plays a role in cell wall recycling.</text>
</comment>
<sequence length="387" mass="40408">MPAELSSPQRSASSSLYIGLMSGTSLDGVDGVLASLPDDGQPMATLATAYVPFPQDLRAALMALQSNGENELQREALAANQLANHYAQCVAQLLEKSAIPAAYIRAVGVHGQTIRHRPELGYTRQTNNPSLLAELCGIDVIADFRSRDVAAGGQGAPLVPAFHQAVFGSDSEMRVAVNIGGISNISILPAGRQAATSGFDTGPGNVLMDAWIARHQGQSYDADGAWGASGKVDAALLAALRSDAYFALPPPKSTGRDLFHVEWLEQRLQGFSQLPPADVQATLTAFTATTIADAIVAHAPATAALYVCGGGAYNGYLLEQLAQALQASAGRTVPVMSTEVLGVAPNHVEALAFAWLAQRFCLRLPGNLPAVTGARGLRVLGGLYPAQ</sequence>
<comment type="catalytic activity">
    <reaction evidence="1">
        <text>1,6-anhydro-N-acetyl-beta-muramate + ATP + H2O = N-acetyl-D-muramate 6-phosphate + ADP + H(+)</text>
        <dbReference type="Rhea" id="RHEA:24952"/>
        <dbReference type="ChEBI" id="CHEBI:15377"/>
        <dbReference type="ChEBI" id="CHEBI:15378"/>
        <dbReference type="ChEBI" id="CHEBI:30616"/>
        <dbReference type="ChEBI" id="CHEBI:58690"/>
        <dbReference type="ChEBI" id="CHEBI:58722"/>
        <dbReference type="ChEBI" id="CHEBI:456216"/>
        <dbReference type="EC" id="2.7.1.170"/>
    </reaction>
</comment>
<evidence type="ECO:0000256" key="1">
    <source>
        <dbReference type="HAMAP-Rule" id="MF_01270"/>
    </source>
</evidence>
<keyword evidence="1" id="KW-0808">Transferase</keyword>
<dbReference type="Pfam" id="PF03702">
    <property type="entry name" value="AnmK"/>
    <property type="match status" value="1"/>
</dbReference>
<dbReference type="EC" id="2.7.1.170" evidence="1"/>
<reference evidence="3" key="1">
    <citation type="journal article" date="2015" name="Genome Announc.">
        <title>Complete Genome Sequence of Herbaspirillum hiltneri N3 (DSM 17495), Isolated from Surface-Sterilized Wheat Roots.</title>
        <authorList>
            <person name="Guizelini D."/>
            <person name="Saizaki P.M."/>
            <person name="Coimbra N.A."/>
            <person name="Weiss V.A."/>
            <person name="Faoro H."/>
            <person name="Sfeir M.Z."/>
            <person name="Baura V.A."/>
            <person name="Monteiro R.A."/>
            <person name="Chubatsu L.S."/>
            <person name="Souza E.M."/>
            <person name="Cruz L.M."/>
            <person name="Pedrosa F.O."/>
            <person name="Raittz R.T."/>
            <person name="Marchaukoski J.N."/>
            <person name="Steffens M.B."/>
        </authorList>
    </citation>
    <scope>NUCLEOTIDE SEQUENCE [LARGE SCALE GENOMIC DNA]</scope>
    <source>
        <strain evidence="3">N3</strain>
    </source>
</reference>
<keyword evidence="3" id="KW-1185">Reference proteome</keyword>
<organism evidence="2 3">
    <name type="scientific">Herbaspirillum hiltneri N3</name>
    <dbReference type="NCBI Taxonomy" id="1262470"/>
    <lineage>
        <taxon>Bacteria</taxon>
        <taxon>Pseudomonadati</taxon>
        <taxon>Pseudomonadota</taxon>
        <taxon>Betaproteobacteria</taxon>
        <taxon>Burkholderiales</taxon>
        <taxon>Oxalobacteraceae</taxon>
        <taxon>Herbaspirillum</taxon>
    </lineage>
</organism>
<dbReference type="CDD" id="cd24050">
    <property type="entry name" value="ASKHA_NBD_ANMK"/>
    <property type="match status" value="1"/>
</dbReference>
<gene>
    <name evidence="1" type="primary">anmK</name>
    <name evidence="2" type="ORF">F506_00860</name>
</gene>
<accession>A0ABM5UW23</accession>
<keyword evidence="1" id="KW-0067">ATP-binding</keyword>
<dbReference type="Gene3D" id="3.30.420.40">
    <property type="match status" value="2"/>
</dbReference>
<keyword evidence="1" id="KW-0547">Nucleotide-binding</keyword>
<keyword evidence="1 2" id="KW-0418">Kinase</keyword>
<keyword evidence="1" id="KW-0119">Carbohydrate metabolism</keyword>
<comment type="similarity">
    <text evidence="1">Belongs to the anhydro-N-acetylmuramic acid kinase family.</text>
</comment>
<evidence type="ECO:0000313" key="3">
    <source>
        <dbReference type="Proteomes" id="UP000063429"/>
    </source>
</evidence>
<dbReference type="InterPro" id="IPR005338">
    <property type="entry name" value="Anhydro_N_Ac-Mur_kinase"/>
</dbReference>
<feature type="binding site" evidence="1">
    <location>
        <begin position="23"/>
        <end position="30"/>
    </location>
    <ligand>
        <name>ATP</name>
        <dbReference type="ChEBI" id="CHEBI:30616"/>
    </ligand>
</feature>